<gene>
    <name evidence="3" type="ORF">PRZ03_13560</name>
</gene>
<dbReference type="PANTHER" id="PTHR30203">
    <property type="entry name" value="OUTER MEMBRANE CATION EFFLUX PROTEIN"/>
    <property type="match status" value="1"/>
</dbReference>
<comment type="caution">
    <text evidence="3">The sequence shown here is derived from an EMBL/GenBank/DDBJ whole genome shotgun (WGS) entry which is preliminary data.</text>
</comment>
<dbReference type="Gene3D" id="1.20.1600.10">
    <property type="entry name" value="Outer membrane efflux proteins (OEP)"/>
    <property type="match status" value="1"/>
</dbReference>
<feature type="compositionally biased region" description="Polar residues" evidence="2">
    <location>
        <begin position="238"/>
        <end position="252"/>
    </location>
</feature>
<evidence type="ECO:0000313" key="3">
    <source>
        <dbReference type="EMBL" id="MDC8772605.1"/>
    </source>
</evidence>
<dbReference type="PANTHER" id="PTHR30203:SF24">
    <property type="entry name" value="BLR4935 PROTEIN"/>
    <property type="match status" value="1"/>
</dbReference>
<feature type="region of interest" description="Disordered" evidence="2">
    <location>
        <begin position="223"/>
        <end position="252"/>
    </location>
</feature>
<dbReference type="SUPFAM" id="SSF56954">
    <property type="entry name" value="Outer membrane efflux proteins (OEP)"/>
    <property type="match status" value="1"/>
</dbReference>
<dbReference type="InterPro" id="IPR010131">
    <property type="entry name" value="MdtP/NodT-like"/>
</dbReference>
<evidence type="ECO:0000256" key="1">
    <source>
        <dbReference type="SAM" id="Coils"/>
    </source>
</evidence>
<protein>
    <submittedName>
        <fullName evidence="3">TolC family protein</fullName>
    </submittedName>
</protein>
<sequence>MAQALDAAWSRSLESAESRGQLGIAHAERRVADAWLAGAPALEMSQRQGRGSAAAGARETEIGLQLPLWRPGQRQLGAQAAQVEQDWALAAERAARWRLLGQLRELSGGLRAAQTDVAVADSQTQLLQQLSLDVARRVQAGDLAPADALAAKAEWLAARSLLAEAEQNLLALRSTWQLLTGFHVEPAAEALLAPQDGAQATEHPALLLADLSVERARQRVALGKAQRGAPPELGISMRQEQPGQGQSAQSSVALSLRLPLGSEPPQQTQQLAAALAEQELALATVQRSRLQIEGEQALARAREQSAAAQAAAERERASLLRERARLLDKSFKLGETSLPDLLRALGAATQAESAAERQATAHALAQARVKQTLGLFP</sequence>
<keyword evidence="4" id="KW-1185">Reference proteome</keyword>
<organism evidence="3 4">
    <name type="scientific">Roseateles albus</name>
    <dbReference type="NCBI Taxonomy" id="2987525"/>
    <lineage>
        <taxon>Bacteria</taxon>
        <taxon>Pseudomonadati</taxon>
        <taxon>Pseudomonadota</taxon>
        <taxon>Betaproteobacteria</taxon>
        <taxon>Burkholderiales</taxon>
        <taxon>Sphaerotilaceae</taxon>
        <taxon>Roseateles</taxon>
    </lineage>
</organism>
<evidence type="ECO:0000256" key="2">
    <source>
        <dbReference type="SAM" id="MobiDB-lite"/>
    </source>
</evidence>
<name>A0ABT5KI24_9BURK</name>
<feature type="coiled-coil region" evidence="1">
    <location>
        <begin position="273"/>
        <end position="329"/>
    </location>
</feature>
<proteinExistence type="predicted"/>
<dbReference type="RefSeq" id="WP_273600788.1">
    <property type="nucleotide sequence ID" value="NZ_JAQQXT010000007.1"/>
</dbReference>
<dbReference type="Proteomes" id="UP001221189">
    <property type="component" value="Unassembled WGS sequence"/>
</dbReference>
<dbReference type="EMBL" id="JAQQXT010000007">
    <property type="protein sequence ID" value="MDC8772605.1"/>
    <property type="molecule type" value="Genomic_DNA"/>
</dbReference>
<accession>A0ABT5KI24</accession>
<keyword evidence="1" id="KW-0175">Coiled coil</keyword>
<evidence type="ECO:0000313" key="4">
    <source>
        <dbReference type="Proteomes" id="UP001221189"/>
    </source>
</evidence>
<reference evidence="3 4" key="1">
    <citation type="submission" date="2022-10" db="EMBL/GenBank/DDBJ databases">
        <title>Paucibacter sp. hw1 Genome sequencing.</title>
        <authorList>
            <person name="Park S."/>
        </authorList>
    </citation>
    <scope>NUCLEOTIDE SEQUENCE [LARGE SCALE GENOMIC DNA]</scope>
    <source>
        <strain evidence="4">hw1</strain>
    </source>
</reference>